<evidence type="ECO:0000256" key="2">
    <source>
        <dbReference type="ARBA" id="ARBA00022692"/>
    </source>
</evidence>
<evidence type="ECO:0000256" key="1">
    <source>
        <dbReference type="ARBA" id="ARBA00004141"/>
    </source>
</evidence>
<name>A0A419V4V8_9BACL</name>
<proteinExistence type="predicted"/>
<dbReference type="EMBL" id="RAPK01000008">
    <property type="protein sequence ID" value="RKD73524.1"/>
    <property type="molecule type" value="Genomic_DNA"/>
</dbReference>
<dbReference type="Pfam" id="PF12698">
    <property type="entry name" value="ABC2_membrane_3"/>
    <property type="match status" value="1"/>
</dbReference>
<dbReference type="GO" id="GO:0016020">
    <property type="term" value="C:membrane"/>
    <property type="evidence" value="ECO:0007669"/>
    <property type="project" value="UniProtKB-SubCell"/>
</dbReference>
<dbReference type="OrthoDB" id="3182222at2"/>
<evidence type="ECO:0000256" key="3">
    <source>
        <dbReference type="ARBA" id="ARBA00022989"/>
    </source>
</evidence>
<keyword evidence="4 5" id="KW-0472">Membrane</keyword>
<gene>
    <name evidence="7" type="ORF">ATL39_1820</name>
</gene>
<keyword evidence="8" id="KW-1185">Reference proteome</keyword>
<dbReference type="PANTHER" id="PTHR43471">
    <property type="entry name" value="ABC TRANSPORTER PERMEASE"/>
    <property type="match status" value="1"/>
</dbReference>
<accession>A0A419V4V8</accession>
<evidence type="ECO:0000256" key="4">
    <source>
        <dbReference type="ARBA" id="ARBA00023136"/>
    </source>
</evidence>
<reference evidence="7 8" key="1">
    <citation type="submission" date="2018-09" db="EMBL/GenBank/DDBJ databases">
        <title>Genomic Encyclopedia of Archaeal and Bacterial Type Strains, Phase II (KMG-II): from individual species to whole genera.</title>
        <authorList>
            <person name="Goeker M."/>
        </authorList>
    </citation>
    <scope>NUCLEOTIDE SEQUENCE [LARGE SCALE GENOMIC DNA]</scope>
    <source>
        <strain evidence="7 8">DSM 17008</strain>
    </source>
</reference>
<feature type="transmembrane region" description="Helical" evidence="5">
    <location>
        <begin position="92"/>
        <end position="117"/>
    </location>
</feature>
<feature type="transmembrane region" description="Helical" evidence="5">
    <location>
        <begin position="153"/>
        <end position="174"/>
    </location>
</feature>
<comment type="subcellular location">
    <subcellularLocation>
        <location evidence="1">Membrane</location>
        <topology evidence="1">Multi-pass membrane protein</topology>
    </subcellularLocation>
</comment>
<organism evidence="7 8">
    <name type="scientific">Sinobaca qinghaiensis</name>
    <dbReference type="NCBI Taxonomy" id="342944"/>
    <lineage>
        <taxon>Bacteria</taxon>
        <taxon>Bacillati</taxon>
        <taxon>Bacillota</taxon>
        <taxon>Bacilli</taxon>
        <taxon>Bacillales</taxon>
        <taxon>Sporolactobacillaceae</taxon>
        <taxon>Sinobaca</taxon>
    </lineage>
</organism>
<keyword evidence="3 5" id="KW-1133">Transmembrane helix</keyword>
<dbReference type="AlphaFoldDB" id="A0A419V4V8"/>
<sequence length="236" mass="25925">MTLALRRMYAIFQKDMKDVSKNMYISTTALTPIILAFFYGRMDNIQLDMYYLIINFTFSIVAVFVQAAIIAEEKEKNTLRGLMLSPASAGEILIGKSLLTLAFTGITLALSIFLVGYEIPNAPVIIAALFLSGLFYTALGTLLGLVTKTVMEASVALLPVMFVFGLTPLIDAIINQYPALSFLEYMPNMQLIELAAQMEAGGGFAEAWQPLLIITAWFAAALAAAWIVYTKRMTDS</sequence>
<feature type="transmembrane region" description="Helical" evidence="5">
    <location>
        <begin position="123"/>
        <end position="146"/>
    </location>
</feature>
<evidence type="ECO:0000259" key="6">
    <source>
        <dbReference type="Pfam" id="PF12698"/>
    </source>
</evidence>
<feature type="transmembrane region" description="Helical" evidence="5">
    <location>
        <begin position="21"/>
        <end position="39"/>
    </location>
</feature>
<dbReference type="InterPro" id="IPR013525">
    <property type="entry name" value="ABC2_TM"/>
</dbReference>
<protein>
    <submittedName>
        <fullName evidence="7">ABC-2 type transport system permease protein</fullName>
    </submittedName>
</protein>
<dbReference type="Proteomes" id="UP000285120">
    <property type="component" value="Unassembled WGS sequence"/>
</dbReference>
<feature type="transmembrane region" description="Helical" evidence="5">
    <location>
        <begin position="207"/>
        <end position="229"/>
    </location>
</feature>
<dbReference type="GO" id="GO:0140359">
    <property type="term" value="F:ABC-type transporter activity"/>
    <property type="evidence" value="ECO:0007669"/>
    <property type="project" value="InterPro"/>
</dbReference>
<dbReference type="RefSeq" id="WP_120193012.1">
    <property type="nucleotide sequence ID" value="NZ_RAPK01000008.1"/>
</dbReference>
<evidence type="ECO:0000313" key="8">
    <source>
        <dbReference type="Proteomes" id="UP000285120"/>
    </source>
</evidence>
<dbReference type="PANTHER" id="PTHR43471:SF1">
    <property type="entry name" value="ABC TRANSPORTER PERMEASE PROTEIN NOSY-RELATED"/>
    <property type="match status" value="1"/>
</dbReference>
<comment type="caution">
    <text evidence="7">The sequence shown here is derived from an EMBL/GenBank/DDBJ whole genome shotgun (WGS) entry which is preliminary data.</text>
</comment>
<feature type="domain" description="ABC-2 type transporter transmembrane" evidence="6">
    <location>
        <begin position="11"/>
        <end position="227"/>
    </location>
</feature>
<feature type="transmembrane region" description="Helical" evidence="5">
    <location>
        <begin position="51"/>
        <end position="71"/>
    </location>
</feature>
<evidence type="ECO:0000313" key="7">
    <source>
        <dbReference type="EMBL" id="RKD73524.1"/>
    </source>
</evidence>
<evidence type="ECO:0000256" key="5">
    <source>
        <dbReference type="SAM" id="Phobius"/>
    </source>
</evidence>
<keyword evidence="2 5" id="KW-0812">Transmembrane</keyword>